<proteinExistence type="predicted"/>
<evidence type="ECO:0000313" key="7">
    <source>
        <dbReference type="EMBL" id="KAF2664966.1"/>
    </source>
</evidence>
<evidence type="ECO:0000256" key="3">
    <source>
        <dbReference type="ARBA" id="ARBA00022723"/>
    </source>
</evidence>
<comment type="cofactor">
    <cofactor evidence="1">
        <name>Zn(2+)</name>
        <dbReference type="ChEBI" id="CHEBI:29105"/>
    </cofactor>
</comment>
<dbReference type="GO" id="GO:0006508">
    <property type="term" value="P:proteolysis"/>
    <property type="evidence" value="ECO:0007669"/>
    <property type="project" value="UniProtKB-KW"/>
</dbReference>
<keyword evidence="2" id="KW-0645">Protease</keyword>
<accession>A0A6A6TZX3</accession>
<dbReference type="InterPro" id="IPR012962">
    <property type="entry name" value="Pept_M54_archaemetzincn"/>
</dbReference>
<dbReference type="Proteomes" id="UP000799302">
    <property type="component" value="Unassembled WGS sequence"/>
</dbReference>
<reference evidence="7" key="1">
    <citation type="journal article" date="2020" name="Stud. Mycol.">
        <title>101 Dothideomycetes genomes: a test case for predicting lifestyles and emergence of pathogens.</title>
        <authorList>
            <person name="Haridas S."/>
            <person name="Albert R."/>
            <person name="Binder M."/>
            <person name="Bloem J."/>
            <person name="Labutti K."/>
            <person name="Salamov A."/>
            <person name="Andreopoulos B."/>
            <person name="Baker S."/>
            <person name="Barry K."/>
            <person name="Bills G."/>
            <person name="Bluhm B."/>
            <person name="Cannon C."/>
            <person name="Castanera R."/>
            <person name="Culley D."/>
            <person name="Daum C."/>
            <person name="Ezra D."/>
            <person name="Gonzalez J."/>
            <person name="Henrissat B."/>
            <person name="Kuo A."/>
            <person name="Liang C."/>
            <person name="Lipzen A."/>
            <person name="Lutzoni F."/>
            <person name="Magnuson J."/>
            <person name="Mondo S."/>
            <person name="Nolan M."/>
            <person name="Ohm R."/>
            <person name="Pangilinan J."/>
            <person name="Park H.-J."/>
            <person name="Ramirez L."/>
            <person name="Alfaro M."/>
            <person name="Sun H."/>
            <person name="Tritt A."/>
            <person name="Yoshinaga Y."/>
            <person name="Zwiers L.-H."/>
            <person name="Turgeon B."/>
            <person name="Goodwin S."/>
            <person name="Spatafora J."/>
            <person name="Crous P."/>
            <person name="Grigoriev I."/>
        </authorList>
    </citation>
    <scope>NUCLEOTIDE SEQUENCE</scope>
    <source>
        <strain evidence="7">CBS 115976</strain>
    </source>
</reference>
<keyword evidence="8" id="KW-1185">Reference proteome</keyword>
<dbReference type="EMBL" id="MU004241">
    <property type="protein sequence ID" value="KAF2664966.1"/>
    <property type="molecule type" value="Genomic_DNA"/>
</dbReference>
<gene>
    <name evidence="7" type="ORF">BT63DRAFT_81336</name>
</gene>
<name>A0A6A6TZX3_9PEZI</name>
<dbReference type="GO" id="GO:0046872">
    <property type="term" value="F:metal ion binding"/>
    <property type="evidence" value="ECO:0007669"/>
    <property type="project" value="UniProtKB-KW"/>
</dbReference>
<dbReference type="InterPro" id="IPR024079">
    <property type="entry name" value="MetalloPept_cat_dom_sf"/>
</dbReference>
<sequence>MGSTCGHKNLLLHPSSHAEAAGYIQPDASKRVAATTTSGRISKAAQKAESVPLSSVFPAPLVLPGDSLDYDPKEPGQTVRAWVQMKTRNEVTSRRKTIYVVAPPSSNDSTLSRQLEKWTQPKTGKEGTLKVNGPSTQHIVEYLQAFYSGMSVKRLDNFFEFTTWDDKPSSKADAPDFMGLIVKNEVVRIRTRSCPDNMFERQLNLNDLLDACITALPADAFSMVLLTDQDLYEDEEDDFCCGRAYGGSRVSVVSSARYHPLLDQRQSVERLHAWPASHCADYVKACCSEATGKKASKKRRIDPSQMAKELDVDSAMQAAVLAYKSGPSLLSAPSQETLTGLWLGRVCRTVSHELGHCFGIGHCPYYACAMQGTASIAEDARQPPYLCPVDLIKVLRATGAKEVDRYHALLSFCKQHQDVHLFGAFRAWIEVVLKTS</sequence>
<evidence type="ECO:0000313" key="8">
    <source>
        <dbReference type="Proteomes" id="UP000799302"/>
    </source>
</evidence>
<evidence type="ECO:0000256" key="4">
    <source>
        <dbReference type="ARBA" id="ARBA00022801"/>
    </source>
</evidence>
<keyword evidence="6" id="KW-0482">Metalloprotease</keyword>
<dbReference type="PANTHER" id="PTHR15910:SF1">
    <property type="entry name" value="ARCHAEMETZINCIN-2"/>
    <property type="match status" value="1"/>
</dbReference>
<keyword evidence="3" id="KW-0479">Metal-binding</keyword>
<dbReference type="GO" id="GO:0008237">
    <property type="term" value="F:metallopeptidase activity"/>
    <property type="evidence" value="ECO:0007669"/>
    <property type="project" value="UniProtKB-KW"/>
</dbReference>
<evidence type="ECO:0000256" key="2">
    <source>
        <dbReference type="ARBA" id="ARBA00022670"/>
    </source>
</evidence>
<dbReference type="AlphaFoldDB" id="A0A6A6TZX3"/>
<dbReference type="CDD" id="cd11375">
    <property type="entry name" value="Peptidase_M54"/>
    <property type="match status" value="1"/>
</dbReference>
<organism evidence="7 8">
    <name type="scientific">Microthyrium microscopicum</name>
    <dbReference type="NCBI Taxonomy" id="703497"/>
    <lineage>
        <taxon>Eukaryota</taxon>
        <taxon>Fungi</taxon>
        <taxon>Dikarya</taxon>
        <taxon>Ascomycota</taxon>
        <taxon>Pezizomycotina</taxon>
        <taxon>Dothideomycetes</taxon>
        <taxon>Dothideomycetes incertae sedis</taxon>
        <taxon>Microthyriales</taxon>
        <taxon>Microthyriaceae</taxon>
        <taxon>Microthyrium</taxon>
    </lineage>
</organism>
<protein>
    <submittedName>
        <fullName evidence="7">Uncharacterized protein</fullName>
    </submittedName>
</protein>
<keyword evidence="4" id="KW-0378">Hydrolase</keyword>
<evidence type="ECO:0000256" key="5">
    <source>
        <dbReference type="ARBA" id="ARBA00022833"/>
    </source>
</evidence>
<dbReference type="Pfam" id="PF07998">
    <property type="entry name" value="Peptidase_M54"/>
    <property type="match status" value="1"/>
</dbReference>
<evidence type="ECO:0000256" key="1">
    <source>
        <dbReference type="ARBA" id="ARBA00001947"/>
    </source>
</evidence>
<evidence type="ECO:0000256" key="6">
    <source>
        <dbReference type="ARBA" id="ARBA00023049"/>
    </source>
</evidence>
<dbReference type="Gene3D" id="3.40.390.10">
    <property type="entry name" value="Collagenase (Catalytic Domain)"/>
    <property type="match status" value="1"/>
</dbReference>
<dbReference type="OrthoDB" id="2365600at2759"/>
<dbReference type="PANTHER" id="PTHR15910">
    <property type="entry name" value="ARCHAEMETZINCIN"/>
    <property type="match status" value="1"/>
</dbReference>
<dbReference type="SUPFAM" id="SSF55486">
    <property type="entry name" value="Metalloproteases ('zincins'), catalytic domain"/>
    <property type="match status" value="1"/>
</dbReference>
<keyword evidence="5" id="KW-0862">Zinc</keyword>